<comment type="caution">
    <text evidence="2">The sequence shown here is derived from an EMBL/GenBank/DDBJ whole genome shotgun (WGS) entry which is preliminary data.</text>
</comment>
<organism evidence="2 3">
    <name type="scientific">Pelagomonas calceolata</name>
    <dbReference type="NCBI Taxonomy" id="35677"/>
    <lineage>
        <taxon>Eukaryota</taxon>
        <taxon>Sar</taxon>
        <taxon>Stramenopiles</taxon>
        <taxon>Ochrophyta</taxon>
        <taxon>Pelagophyceae</taxon>
        <taxon>Pelagomonadales</taxon>
        <taxon>Pelagomonadaceae</taxon>
        <taxon>Pelagomonas</taxon>
    </lineage>
</organism>
<sequence>MNIATPSARTHGITNVVSRGRFSSMSSCGSRRPSVAPRPPKLFDPTDERRRRKVELERKAPSIKPIPKPNDGTKLRSGPAVVAELERALAESEDRHVFQRHAYVSALASIDSLDATLATPYLIRMLATRQRFTEPSREPHDSLYGRLERSSHVVAFELLLDLAATQAGRRALTRHVLEIAAVAARPAPRQSSVGPGVPWAEDEPELVEDADGGGRRLLELIKRRLSSEHELSAVRLVASIDVALMVDGDDVRAENERLRAAAEDAHADAEDARAAERRLREDLAEADRRRKDDVAAAERESAAAIGGMAAKLRESDDAAEALRRERDELKRRRDSDGTVDLCGDDDDAPPPKRKRDALRELVDEQQRSALLEVKKEKGEALEDAAEAEETLGYQVRTTNCLQGKIDELVGLCGEAERLSGLAQEAAAAGDCSEAGRLAGAARDAVDSLTVNSIKYRTNR</sequence>
<feature type="region of interest" description="Disordered" evidence="1">
    <location>
        <begin position="187"/>
        <end position="208"/>
    </location>
</feature>
<dbReference type="Proteomes" id="UP000789595">
    <property type="component" value="Unassembled WGS sequence"/>
</dbReference>
<proteinExistence type="predicted"/>
<feature type="region of interest" description="Disordered" evidence="1">
    <location>
        <begin position="22"/>
        <end position="76"/>
    </location>
</feature>
<feature type="compositionally biased region" description="Basic and acidic residues" evidence="1">
    <location>
        <begin position="311"/>
        <end position="336"/>
    </location>
</feature>
<dbReference type="EMBL" id="CAKKNE010000005">
    <property type="protein sequence ID" value="CAH0376208.1"/>
    <property type="molecule type" value="Genomic_DNA"/>
</dbReference>
<feature type="compositionally biased region" description="Basic and acidic residues" evidence="1">
    <location>
        <begin position="44"/>
        <end position="60"/>
    </location>
</feature>
<feature type="region of interest" description="Disordered" evidence="1">
    <location>
        <begin position="285"/>
        <end position="353"/>
    </location>
</feature>
<accession>A0A8J2SP72</accession>
<keyword evidence="3" id="KW-1185">Reference proteome</keyword>
<reference evidence="2" key="1">
    <citation type="submission" date="2021-11" db="EMBL/GenBank/DDBJ databases">
        <authorList>
            <consortium name="Genoscope - CEA"/>
            <person name="William W."/>
        </authorList>
    </citation>
    <scope>NUCLEOTIDE SEQUENCE</scope>
</reference>
<evidence type="ECO:0000256" key="1">
    <source>
        <dbReference type="SAM" id="MobiDB-lite"/>
    </source>
</evidence>
<dbReference type="AlphaFoldDB" id="A0A8J2SP72"/>
<name>A0A8J2SP72_9STRA</name>
<evidence type="ECO:0000313" key="3">
    <source>
        <dbReference type="Proteomes" id="UP000789595"/>
    </source>
</evidence>
<feature type="compositionally biased region" description="Basic and acidic residues" evidence="1">
    <location>
        <begin position="285"/>
        <end position="301"/>
    </location>
</feature>
<feature type="compositionally biased region" description="Low complexity" evidence="1">
    <location>
        <begin position="22"/>
        <end position="34"/>
    </location>
</feature>
<evidence type="ECO:0000313" key="2">
    <source>
        <dbReference type="EMBL" id="CAH0376208.1"/>
    </source>
</evidence>
<protein>
    <submittedName>
        <fullName evidence="2">Uncharacterized protein</fullName>
    </submittedName>
</protein>
<gene>
    <name evidence="2" type="ORF">PECAL_5P07730</name>
</gene>